<dbReference type="Proteomes" id="UP000006729">
    <property type="component" value="Chromosome 5"/>
</dbReference>
<dbReference type="EMBL" id="CM009294">
    <property type="protein sequence ID" value="PNT35090.1"/>
    <property type="molecule type" value="Genomic_DNA"/>
</dbReference>
<keyword evidence="2" id="KW-1185">Reference proteome</keyword>
<protein>
    <submittedName>
        <fullName evidence="1">Uncharacterized protein</fullName>
    </submittedName>
</protein>
<sequence length="67" mass="7755">MIIRSQMQSHSFSGYANVIITGSQQQFIEKLIRERKKVQKNPQPPKLNVPFDLRGMNLEVCVQVFHA</sequence>
<reference evidence="1 2" key="1">
    <citation type="journal article" date="2006" name="Science">
        <title>The genome of black cottonwood, Populus trichocarpa (Torr. &amp; Gray).</title>
        <authorList>
            <person name="Tuskan G.A."/>
            <person name="Difazio S."/>
            <person name="Jansson S."/>
            <person name="Bohlmann J."/>
            <person name="Grigoriev I."/>
            <person name="Hellsten U."/>
            <person name="Putnam N."/>
            <person name="Ralph S."/>
            <person name="Rombauts S."/>
            <person name="Salamov A."/>
            <person name="Schein J."/>
            <person name="Sterck L."/>
            <person name="Aerts A."/>
            <person name="Bhalerao R.R."/>
            <person name="Bhalerao R.P."/>
            <person name="Blaudez D."/>
            <person name="Boerjan W."/>
            <person name="Brun A."/>
            <person name="Brunner A."/>
            <person name="Busov V."/>
            <person name="Campbell M."/>
            <person name="Carlson J."/>
            <person name="Chalot M."/>
            <person name="Chapman J."/>
            <person name="Chen G.L."/>
            <person name="Cooper D."/>
            <person name="Coutinho P.M."/>
            <person name="Couturier J."/>
            <person name="Covert S."/>
            <person name="Cronk Q."/>
            <person name="Cunningham R."/>
            <person name="Davis J."/>
            <person name="Degroeve S."/>
            <person name="Dejardin A."/>
            <person name="Depamphilis C."/>
            <person name="Detter J."/>
            <person name="Dirks B."/>
            <person name="Dubchak I."/>
            <person name="Duplessis S."/>
            <person name="Ehlting J."/>
            <person name="Ellis B."/>
            <person name="Gendler K."/>
            <person name="Goodstein D."/>
            <person name="Gribskov M."/>
            <person name="Grimwood J."/>
            <person name="Groover A."/>
            <person name="Gunter L."/>
            <person name="Hamberger B."/>
            <person name="Heinze B."/>
            <person name="Helariutta Y."/>
            <person name="Henrissat B."/>
            <person name="Holligan D."/>
            <person name="Holt R."/>
            <person name="Huang W."/>
            <person name="Islam-Faridi N."/>
            <person name="Jones S."/>
            <person name="Jones-Rhoades M."/>
            <person name="Jorgensen R."/>
            <person name="Joshi C."/>
            <person name="Kangasjarvi J."/>
            <person name="Karlsson J."/>
            <person name="Kelleher C."/>
            <person name="Kirkpatrick R."/>
            <person name="Kirst M."/>
            <person name="Kohler A."/>
            <person name="Kalluri U."/>
            <person name="Larimer F."/>
            <person name="Leebens-Mack J."/>
            <person name="Leple J.C."/>
            <person name="Locascio P."/>
            <person name="Lou Y."/>
            <person name="Lucas S."/>
            <person name="Martin F."/>
            <person name="Montanini B."/>
            <person name="Napoli C."/>
            <person name="Nelson D.R."/>
            <person name="Nelson C."/>
            <person name="Nieminen K."/>
            <person name="Nilsson O."/>
            <person name="Pereda V."/>
            <person name="Peter G."/>
            <person name="Philippe R."/>
            <person name="Pilate G."/>
            <person name="Poliakov A."/>
            <person name="Razumovskaya J."/>
            <person name="Richardson P."/>
            <person name="Rinaldi C."/>
            <person name="Ritland K."/>
            <person name="Rouze P."/>
            <person name="Ryaboy D."/>
            <person name="Schmutz J."/>
            <person name="Schrader J."/>
            <person name="Segerman B."/>
            <person name="Shin H."/>
            <person name="Siddiqui A."/>
            <person name="Sterky F."/>
            <person name="Terry A."/>
            <person name="Tsai C.J."/>
            <person name="Uberbacher E."/>
            <person name="Unneberg P."/>
            <person name="Vahala J."/>
            <person name="Wall K."/>
            <person name="Wessler S."/>
            <person name="Yang G."/>
            <person name="Yin T."/>
            <person name="Douglas C."/>
            <person name="Marra M."/>
            <person name="Sandberg G."/>
            <person name="Van de Peer Y."/>
            <person name="Rokhsar D."/>
        </authorList>
    </citation>
    <scope>NUCLEOTIDE SEQUENCE [LARGE SCALE GENOMIC DNA]</scope>
    <source>
        <strain evidence="2">cv. Nisqually</strain>
    </source>
</reference>
<organism evidence="1 2">
    <name type="scientific">Populus trichocarpa</name>
    <name type="common">Western balsam poplar</name>
    <name type="synonym">Populus balsamifera subsp. trichocarpa</name>
    <dbReference type="NCBI Taxonomy" id="3694"/>
    <lineage>
        <taxon>Eukaryota</taxon>
        <taxon>Viridiplantae</taxon>
        <taxon>Streptophyta</taxon>
        <taxon>Embryophyta</taxon>
        <taxon>Tracheophyta</taxon>
        <taxon>Spermatophyta</taxon>
        <taxon>Magnoliopsida</taxon>
        <taxon>eudicotyledons</taxon>
        <taxon>Gunneridae</taxon>
        <taxon>Pentapetalae</taxon>
        <taxon>rosids</taxon>
        <taxon>fabids</taxon>
        <taxon>Malpighiales</taxon>
        <taxon>Salicaceae</taxon>
        <taxon>Saliceae</taxon>
        <taxon>Populus</taxon>
    </lineage>
</organism>
<evidence type="ECO:0000313" key="1">
    <source>
        <dbReference type="EMBL" id="PNT35090.1"/>
    </source>
</evidence>
<name>A0A2K2AC58_POPTR</name>
<accession>A0A2K2AC58</accession>
<gene>
    <name evidence="1" type="ORF">POPTR_005G055600</name>
</gene>
<proteinExistence type="predicted"/>
<dbReference type="InParanoid" id="A0A2K2AC58"/>
<dbReference type="AlphaFoldDB" id="A0A2K2AC58"/>
<evidence type="ECO:0000313" key="2">
    <source>
        <dbReference type="Proteomes" id="UP000006729"/>
    </source>
</evidence>